<evidence type="ECO:0000259" key="1">
    <source>
        <dbReference type="Pfam" id="PF07848"/>
    </source>
</evidence>
<organism evidence="4 5">
    <name type="scientific">Leucobacter rhizosphaerae</name>
    <dbReference type="NCBI Taxonomy" id="2932245"/>
    <lineage>
        <taxon>Bacteria</taxon>
        <taxon>Bacillati</taxon>
        <taxon>Actinomycetota</taxon>
        <taxon>Actinomycetes</taxon>
        <taxon>Micrococcales</taxon>
        <taxon>Microbacteriaceae</taxon>
        <taxon>Leucobacter</taxon>
    </lineage>
</organism>
<name>A0ABY4FRX7_9MICO</name>
<dbReference type="InterPro" id="IPR011965">
    <property type="entry name" value="PaaX_trns_reg"/>
</dbReference>
<accession>A0ABY4FRX7</accession>
<dbReference type="InterPro" id="IPR013225">
    <property type="entry name" value="PaaX_C"/>
</dbReference>
<dbReference type="Gene3D" id="3.30.70.2650">
    <property type="match status" value="1"/>
</dbReference>
<feature type="domain" description="Transcriptional repressor PaaX-like N-terminal" evidence="1">
    <location>
        <begin position="14"/>
        <end position="80"/>
    </location>
</feature>
<protein>
    <submittedName>
        <fullName evidence="4">Regulator</fullName>
    </submittedName>
</protein>
<feature type="domain" description="Transcriptional repressor PaaX-like central Cas2-like" evidence="3">
    <location>
        <begin position="104"/>
        <end position="169"/>
    </location>
</feature>
<dbReference type="PANTHER" id="PTHR30319">
    <property type="entry name" value="PHENYLACETIC ACID REGULATOR-RELATED TRANSCRIPTIONAL REPRESSOR"/>
    <property type="match status" value="1"/>
</dbReference>
<dbReference type="PANTHER" id="PTHR30319:SF1">
    <property type="entry name" value="TRANSCRIPTIONAL REPRESSOR PAAX"/>
    <property type="match status" value="1"/>
</dbReference>
<keyword evidence="5" id="KW-1185">Reference proteome</keyword>
<sequence length="282" mass="30708">MHVLDDLASRPGSANSLIRTVVGVAIRACGGWLSTATCVELMEAAGVPANRTRTALTRVKGKGLLVAERRDGRAGYALTPDGAWLLARGDRRIYGQRSMRNGDPWCLISFSIPEEQRSLRHQFRQRLSWIGAGNVSPALWIVPDYLRAELEEIVQDLALTAQVTLFTVQGIQNAGVSGSALAREWWDLDALRALHDDFLEAHSATLAHCAAEPDSAVRFGLWIRALDAWRPIPYLDPGLPDALLPPDWPGARSGELFRALHAATRDAVAAILDRHGAEVASA</sequence>
<dbReference type="Pfam" id="PF07848">
    <property type="entry name" value="PaaX"/>
    <property type="match status" value="1"/>
</dbReference>
<evidence type="ECO:0000313" key="5">
    <source>
        <dbReference type="Proteomes" id="UP000831775"/>
    </source>
</evidence>
<feature type="domain" description="Transcriptional repressor PaaX-like C-terminal" evidence="2">
    <location>
        <begin position="186"/>
        <end position="272"/>
    </location>
</feature>
<evidence type="ECO:0000259" key="2">
    <source>
        <dbReference type="Pfam" id="PF08223"/>
    </source>
</evidence>
<dbReference type="InterPro" id="IPR036388">
    <property type="entry name" value="WH-like_DNA-bd_sf"/>
</dbReference>
<dbReference type="EMBL" id="CP095043">
    <property type="protein sequence ID" value="UOQ59046.1"/>
    <property type="molecule type" value="Genomic_DNA"/>
</dbReference>
<reference evidence="4 5" key="1">
    <citation type="submission" date="2022-04" db="EMBL/GenBank/DDBJ databases">
        <title>Leucobacter sp. isolated from rhizosphere of onion.</title>
        <authorList>
            <person name="Won M."/>
            <person name="Lee C.-M."/>
            <person name="Woen H.-Y."/>
            <person name="Kwon S.-W."/>
        </authorList>
    </citation>
    <scope>NUCLEOTIDE SEQUENCE [LARGE SCALE GENOMIC DNA]</scope>
    <source>
        <strain evidence="4 5">H25R-14</strain>
    </source>
</reference>
<dbReference type="Pfam" id="PF20803">
    <property type="entry name" value="PaaX_M"/>
    <property type="match status" value="1"/>
</dbReference>
<dbReference type="Gene3D" id="1.20.58.1460">
    <property type="match status" value="1"/>
</dbReference>
<dbReference type="Proteomes" id="UP000831775">
    <property type="component" value="Chromosome"/>
</dbReference>
<dbReference type="InterPro" id="IPR048846">
    <property type="entry name" value="PaaX-like_central"/>
</dbReference>
<proteinExistence type="predicted"/>
<dbReference type="Pfam" id="PF08223">
    <property type="entry name" value="PaaX_C"/>
    <property type="match status" value="1"/>
</dbReference>
<evidence type="ECO:0000259" key="3">
    <source>
        <dbReference type="Pfam" id="PF20803"/>
    </source>
</evidence>
<dbReference type="PIRSF" id="PIRSF020623">
    <property type="entry name" value="PaaX"/>
    <property type="match status" value="1"/>
</dbReference>
<gene>
    <name evidence="4" type="ORF">MUN76_08210</name>
</gene>
<dbReference type="RefSeq" id="WP_244683863.1">
    <property type="nucleotide sequence ID" value="NZ_CP095043.1"/>
</dbReference>
<evidence type="ECO:0000313" key="4">
    <source>
        <dbReference type="EMBL" id="UOQ59046.1"/>
    </source>
</evidence>
<dbReference type="InterPro" id="IPR012906">
    <property type="entry name" value="PaaX-like_N"/>
</dbReference>
<dbReference type="Gene3D" id="1.10.10.10">
    <property type="entry name" value="Winged helix-like DNA-binding domain superfamily/Winged helix DNA-binding domain"/>
    <property type="match status" value="1"/>
</dbReference>